<feature type="region of interest" description="Disordered" evidence="1">
    <location>
        <begin position="139"/>
        <end position="179"/>
    </location>
</feature>
<evidence type="ECO:0000259" key="2">
    <source>
        <dbReference type="Pfam" id="PF23302"/>
    </source>
</evidence>
<dbReference type="InterPro" id="IPR042977">
    <property type="entry name" value="AtJ6-like"/>
</dbReference>
<feature type="compositionally biased region" description="Basic and acidic residues" evidence="1">
    <location>
        <begin position="139"/>
        <end position="157"/>
    </location>
</feature>
<evidence type="ECO:0000313" key="3">
    <source>
        <dbReference type="EMBL" id="KVH97230.1"/>
    </source>
</evidence>
<feature type="domain" description="DNAJC9 HTH" evidence="2">
    <location>
        <begin position="43"/>
        <end position="66"/>
    </location>
</feature>
<keyword evidence="4" id="KW-1185">Reference proteome</keyword>
<comment type="caution">
    <text evidence="3">The sequence shown here is derived from an EMBL/GenBank/DDBJ whole genome shotgun (WGS) entry which is preliminary data.</text>
</comment>
<dbReference type="EMBL" id="LEKV01003848">
    <property type="protein sequence ID" value="KVH97230.1"/>
    <property type="molecule type" value="Genomic_DNA"/>
</dbReference>
<dbReference type="STRING" id="59895.A0A103XUS6"/>
<proteinExistence type="predicted"/>
<evidence type="ECO:0000256" key="1">
    <source>
        <dbReference type="SAM" id="MobiDB-lite"/>
    </source>
</evidence>
<accession>A0A103XUS6</accession>
<reference evidence="3 4" key="1">
    <citation type="journal article" date="2016" name="Sci. Rep.">
        <title>The genome sequence of the outbreeding globe artichoke constructed de novo incorporating a phase-aware low-pass sequencing strategy of F1 progeny.</title>
        <authorList>
            <person name="Scaglione D."/>
            <person name="Reyes-Chin-Wo S."/>
            <person name="Acquadro A."/>
            <person name="Froenicke L."/>
            <person name="Portis E."/>
            <person name="Beitel C."/>
            <person name="Tirone M."/>
            <person name="Mauro R."/>
            <person name="Lo Monaco A."/>
            <person name="Mauromicale G."/>
            <person name="Faccioli P."/>
            <person name="Cattivelli L."/>
            <person name="Rieseberg L."/>
            <person name="Michelmore R."/>
            <person name="Lanteri S."/>
        </authorList>
    </citation>
    <scope>NUCLEOTIDE SEQUENCE [LARGE SCALE GENOMIC DNA]</scope>
    <source>
        <strain evidence="3">2C</strain>
    </source>
</reference>
<dbReference type="Gramene" id="KVH97230">
    <property type="protein sequence ID" value="KVH97230"/>
    <property type="gene ID" value="Ccrd_000670"/>
</dbReference>
<sequence length="179" mass="20134">MLHSIVFSLTRSCWGCGSKFEGLLPDYVQKGTKAYIEEFKANYRGSKSERTDLIDLYKKYKGHMNSRMPKKKFLQLQNVISILGDEEKQALYDQTGCVDDALVRNPKSYYTKTNFSSSNQGGVIDETNQASPIERDNEVGSIEGHEQSSPQELDHNEGGIGLHETTSNMHNTMQSEASQ</sequence>
<evidence type="ECO:0000313" key="4">
    <source>
        <dbReference type="Proteomes" id="UP000243975"/>
    </source>
</evidence>
<gene>
    <name evidence="3" type="ORF">Ccrd_000670</name>
</gene>
<organism evidence="3 4">
    <name type="scientific">Cynara cardunculus var. scolymus</name>
    <name type="common">Globe artichoke</name>
    <name type="synonym">Cynara scolymus</name>
    <dbReference type="NCBI Taxonomy" id="59895"/>
    <lineage>
        <taxon>Eukaryota</taxon>
        <taxon>Viridiplantae</taxon>
        <taxon>Streptophyta</taxon>
        <taxon>Embryophyta</taxon>
        <taxon>Tracheophyta</taxon>
        <taxon>Spermatophyta</taxon>
        <taxon>Magnoliopsida</taxon>
        <taxon>eudicotyledons</taxon>
        <taxon>Gunneridae</taxon>
        <taxon>Pentapetalae</taxon>
        <taxon>asterids</taxon>
        <taxon>campanulids</taxon>
        <taxon>Asterales</taxon>
        <taxon>Asteraceae</taxon>
        <taxon>Carduoideae</taxon>
        <taxon>Cardueae</taxon>
        <taxon>Carduinae</taxon>
        <taxon>Cynara</taxon>
    </lineage>
</organism>
<dbReference type="Pfam" id="PF23302">
    <property type="entry name" value="HTH_DNAJC9"/>
    <property type="match status" value="1"/>
</dbReference>
<dbReference type="PANTHER" id="PTHR44916:SF1">
    <property type="entry name" value="CHAPERONE DNAJ-DOMAIN SUPERFAMILY PROTEIN-RELATED"/>
    <property type="match status" value="1"/>
</dbReference>
<dbReference type="PANTHER" id="PTHR44916">
    <property type="entry name" value="CHAPERONE DNAJ-DOMAIN SUPERFAMILY PROTEIN-RELATED"/>
    <property type="match status" value="1"/>
</dbReference>
<dbReference type="AlphaFoldDB" id="A0A103XUS6"/>
<protein>
    <submittedName>
        <fullName evidence="3">DnaJ domain-containing protein</fullName>
    </submittedName>
</protein>
<feature type="compositionally biased region" description="Polar residues" evidence="1">
    <location>
        <begin position="164"/>
        <end position="179"/>
    </location>
</feature>
<name>A0A103XUS6_CYNCS</name>
<dbReference type="InterPro" id="IPR056453">
    <property type="entry name" value="HTH_DNAJC9"/>
</dbReference>
<dbReference type="Proteomes" id="UP000243975">
    <property type="component" value="Unassembled WGS sequence"/>
</dbReference>